<dbReference type="EMBL" id="ML769641">
    <property type="protein sequence ID" value="KAE9390934.1"/>
    <property type="molecule type" value="Genomic_DNA"/>
</dbReference>
<evidence type="ECO:0000313" key="2">
    <source>
        <dbReference type="Proteomes" id="UP000799118"/>
    </source>
</evidence>
<accession>A0A6A4H0P8</accession>
<dbReference type="InterPro" id="IPR024079">
    <property type="entry name" value="MetalloPept_cat_dom_sf"/>
</dbReference>
<evidence type="ECO:0008006" key="3">
    <source>
        <dbReference type="Google" id="ProtNLM"/>
    </source>
</evidence>
<keyword evidence="2" id="KW-1185">Reference proteome</keyword>
<sequence length="185" mass="20520">MPSTKEDYHNKLQNALVSANLVLKALEHEIDGSEGEKRINNAFGSRVDRAAVKKCIQKLTNPRNKLEFPHGAAVDHSVNAIAATNMADPGKGITFGTFFIGNTEEDNDMRVGTIIHEATHALCGTVDWFDKHTFEPVDEVKDKTGNYHGYLDSNLKDLVRSTGIQMHRNADSYRVLAMKLEVPTV</sequence>
<protein>
    <recommendedName>
        <fullName evidence="3">Lysine-specific metallo-endopeptidase domain-containing protein</fullName>
    </recommendedName>
</protein>
<dbReference type="Gene3D" id="3.40.390.10">
    <property type="entry name" value="Collagenase (Catalytic Domain)"/>
    <property type="match status" value="1"/>
</dbReference>
<dbReference type="OrthoDB" id="3067737at2759"/>
<dbReference type="GO" id="GO:0008237">
    <property type="term" value="F:metallopeptidase activity"/>
    <property type="evidence" value="ECO:0007669"/>
    <property type="project" value="InterPro"/>
</dbReference>
<reference evidence="1" key="1">
    <citation type="journal article" date="2019" name="Environ. Microbiol.">
        <title>Fungal ecological strategies reflected in gene transcription - a case study of two litter decomposers.</title>
        <authorList>
            <person name="Barbi F."/>
            <person name="Kohler A."/>
            <person name="Barry K."/>
            <person name="Baskaran P."/>
            <person name="Daum C."/>
            <person name="Fauchery L."/>
            <person name="Ihrmark K."/>
            <person name="Kuo A."/>
            <person name="LaButti K."/>
            <person name="Lipzen A."/>
            <person name="Morin E."/>
            <person name="Grigoriev I.V."/>
            <person name="Henrissat B."/>
            <person name="Lindahl B."/>
            <person name="Martin F."/>
        </authorList>
    </citation>
    <scope>NUCLEOTIDE SEQUENCE</scope>
    <source>
        <strain evidence="1">JB14</strain>
    </source>
</reference>
<name>A0A6A4H0P8_9AGAR</name>
<proteinExistence type="predicted"/>
<organism evidence="1 2">
    <name type="scientific">Gymnopus androsaceus JB14</name>
    <dbReference type="NCBI Taxonomy" id="1447944"/>
    <lineage>
        <taxon>Eukaryota</taxon>
        <taxon>Fungi</taxon>
        <taxon>Dikarya</taxon>
        <taxon>Basidiomycota</taxon>
        <taxon>Agaricomycotina</taxon>
        <taxon>Agaricomycetes</taxon>
        <taxon>Agaricomycetidae</taxon>
        <taxon>Agaricales</taxon>
        <taxon>Marasmiineae</taxon>
        <taxon>Omphalotaceae</taxon>
        <taxon>Gymnopus</taxon>
    </lineage>
</organism>
<evidence type="ECO:0000313" key="1">
    <source>
        <dbReference type="EMBL" id="KAE9390934.1"/>
    </source>
</evidence>
<dbReference type="AlphaFoldDB" id="A0A6A4H0P8"/>
<gene>
    <name evidence="1" type="ORF">BT96DRAFT_1001832</name>
</gene>
<dbReference type="Proteomes" id="UP000799118">
    <property type="component" value="Unassembled WGS sequence"/>
</dbReference>